<feature type="transmembrane region" description="Helical" evidence="11">
    <location>
        <begin position="1516"/>
        <end position="1541"/>
    </location>
</feature>
<evidence type="ECO:0000256" key="9">
    <source>
        <dbReference type="ARBA" id="ARBA00031935"/>
    </source>
</evidence>
<reference evidence="13" key="2">
    <citation type="submission" date="2014-06" db="EMBL/GenBank/DDBJ databases">
        <title>The complete genome of Blastobotrys (Arxula) adeninivorans LS3 - a yeast of biotechnological interest.</title>
        <authorList>
            <person name="Kunze G."/>
            <person name="Gaillardin C."/>
            <person name="Czernicka M."/>
            <person name="Durrens P."/>
            <person name="Martin T."/>
            <person name="Boer E."/>
            <person name="Gabaldon T."/>
            <person name="Cruz J."/>
            <person name="Talla E."/>
            <person name="Marck C."/>
            <person name="Goffeau A."/>
            <person name="Barbe V."/>
            <person name="Baret P."/>
            <person name="Baronian K."/>
            <person name="Beier S."/>
            <person name="Bleykasten C."/>
            <person name="Bode R."/>
            <person name="Casaregola S."/>
            <person name="Despons L."/>
            <person name="Fairhead C."/>
            <person name="Giersberg M."/>
            <person name="Gierski P."/>
            <person name="Hahnel U."/>
            <person name="Hartmann A."/>
            <person name="Jankowska D."/>
            <person name="Jubin C."/>
            <person name="Jung P."/>
            <person name="Lafontaine I."/>
            <person name="Leh-Louis V."/>
            <person name="Lemaire M."/>
            <person name="Marcet-Houben M."/>
            <person name="Mascher M."/>
            <person name="Morel G."/>
            <person name="Richard G.-F."/>
            <person name="Riechen J."/>
            <person name="Sacerdot C."/>
            <person name="Sarkar A."/>
            <person name="Savel G."/>
            <person name="Schacherer J."/>
            <person name="Sherman D."/>
            <person name="Straub M.-L."/>
            <person name="Stein N."/>
            <person name="Thierry A."/>
            <person name="Trautwein-Schult A."/>
            <person name="Westhof E."/>
            <person name="Worch S."/>
            <person name="Dujon B."/>
            <person name="Souciet J.-L."/>
            <person name="Wincker P."/>
            <person name="Scholz U."/>
            <person name="Neuveglise N."/>
        </authorList>
    </citation>
    <scope>NUCLEOTIDE SEQUENCE</scope>
    <source>
        <strain evidence="13">LS3</strain>
    </source>
</reference>
<dbReference type="Pfam" id="PF14288">
    <property type="entry name" value="FKS1_dom1"/>
    <property type="match status" value="1"/>
</dbReference>
<comment type="subcellular location">
    <subcellularLocation>
        <location evidence="1">Membrane</location>
        <topology evidence="1">Multi-pass membrane protein</topology>
    </subcellularLocation>
</comment>
<feature type="transmembrane region" description="Helical" evidence="11">
    <location>
        <begin position="1712"/>
        <end position="1733"/>
    </location>
</feature>
<feature type="transmembrane region" description="Helical" evidence="11">
    <location>
        <begin position="1474"/>
        <end position="1496"/>
    </location>
</feature>
<dbReference type="Pfam" id="PF23605">
    <property type="entry name" value="FKS1_dom2"/>
    <property type="match status" value="1"/>
</dbReference>
<dbReference type="PANTHER" id="PTHR12741">
    <property type="entry name" value="LYST-INTERACTING PROTEIN LIP5 DOPAMINE RESPONSIVE PROTEIN DRG-1"/>
    <property type="match status" value="1"/>
</dbReference>
<dbReference type="PANTHER" id="PTHR12741:SF97">
    <property type="entry name" value="1,3-BETA-GLUCAN SYNTHASE"/>
    <property type="match status" value="1"/>
</dbReference>
<dbReference type="GO" id="GO:0051278">
    <property type="term" value="P:fungal-type cell wall polysaccharide biosynthetic process"/>
    <property type="evidence" value="ECO:0007669"/>
    <property type="project" value="TreeGrafter"/>
</dbReference>
<feature type="domain" description="1,3-beta-glucan synthase component FKS1-like" evidence="12">
    <location>
        <begin position="216"/>
        <end position="331"/>
    </location>
</feature>
<keyword evidence="7 11" id="KW-1133">Transmembrane helix</keyword>
<dbReference type="SMART" id="SM01205">
    <property type="entry name" value="FKS1_dom1"/>
    <property type="match status" value="1"/>
</dbReference>
<evidence type="ECO:0000256" key="1">
    <source>
        <dbReference type="ARBA" id="ARBA00004141"/>
    </source>
</evidence>
<dbReference type="InterPro" id="IPR056261">
    <property type="entry name" value="FKS1-like_dom2"/>
</dbReference>
<keyword evidence="6 11" id="KW-0812">Transmembrane</keyword>
<dbReference type="InterPro" id="IPR003440">
    <property type="entry name" value="Glyco_trans_48_dom"/>
</dbReference>
<dbReference type="Pfam" id="PF02364">
    <property type="entry name" value="Glucan_synthase"/>
    <property type="match status" value="1"/>
</dbReference>
<dbReference type="GO" id="GO:0006075">
    <property type="term" value="P:(1-&gt;3)-beta-D-glucan biosynthetic process"/>
    <property type="evidence" value="ECO:0007669"/>
    <property type="project" value="InterPro"/>
</dbReference>
<feature type="transmembrane region" description="Helical" evidence="11">
    <location>
        <begin position="1216"/>
        <end position="1236"/>
    </location>
</feature>
<comment type="similarity">
    <text evidence="2">Belongs to the glycosyltransferase 48 family.</text>
</comment>
<evidence type="ECO:0000256" key="10">
    <source>
        <dbReference type="ARBA" id="ARBA00047777"/>
    </source>
</evidence>
<protein>
    <recommendedName>
        <fullName evidence="3">1,3-beta-glucan synthase</fullName>
        <ecNumber evidence="3">2.4.1.34</ecNumber>
    </recommendedName>
    <alternativeName>
        <fullName evidence="9">1,3-beta-D-glucan-UDP glucosyltransferase</fullName>
    </alternativeName>
</protein>
<feature type="transmembrane region" description="Helical" evidence="11">
    <location>
        <begin position="532"/>
        <end position="550"/>
    </location>
</feature>
<feature type="transmembrane region" description="Helical" evidence="11">
    <location>
        <begin position="1553"/>
        <end position="1573"/>
    </location>
</feature>
<evidence type="ECO:0000256" key="2">
    <source>
        <dbReference type="ARBA" id="ARBA00009040"/>
    </source>
</evidence>
<feature type="transmembrane region" description="Helical" evidence="11">
    <location>
        <begin position="482"/>
        <end position="511"/>
    </location>
</feature>
<gene>
    <name evidence="13" type="ORF">GNLVRS02_ARAD1D31130g</name>
</gene>
<evidence type="ECO:0000256" key="8">
    <source>
        <dbReference type="ARBA" id="ARBA00023136"/>
    </source>
</evidence>
<keyword evidence="5 13" id="KW-0808">Transferase</keyword>
<evidence type="ECO:0000256" key="4">
    <source>
        <dbReference type="ARBA" id="ARBA00022676"/>
    </source>
</evidence>
<reference evidence="13" key="1">
    <citation type="submission" date="2014-02" db="EMBL/GenBank/DDBJ databases">
        <authorList>
            <person name="Genoscope - CEA"/>
        </authorList>
    </citation>
    <scope>NUCLEOTIDE SEQUENCE</scope>
    <source>
        <strain evidence="13">LS3</strain>
    </source>
</reference>
<feature type="transmembrane region" description="Helical" evidence="11">
    <location>
        <begin position="1268"/>
        <end position="1289"/>
    </location>
</feature>
<evidence type="ECO:0000259" key="12">
    <source>
        <dbReference type="SMART" id="SM01205"/>
    </source>
</evidence>
<dbReference type="EMBL" id="HG937694">
    <property type="protein sequence ID" value="CDP38279.1"/>
    <property type="molecule type" value="Genomic_DNA"/>
</dbReference>
<dbReference type="GO" id="GO:0000148">
    <property type="term" value="C:1,3-beta-D-glucan synthase complex"/>
    <property type="evidence" value="ECO:0007669"/>
    <property type="project" value="InterPro"/>
</dbReference>
<evidence type="ECO:0000256" key="5">
    <source>
        <dbReference type="ARBA" id="ARBA00022679"/>
    </source>
</evidence>
<keyword evidence="4 13" id="KW-0328">Glycosyltransferase</keyword>
<evidence type="ECO:0000256" key="3">
    <source>
        <dbReference type="ARBA" id="ARBA00012589"/>
    </source>
</evidence>
<dbReference type="PhylomeDB" id="A0A060TBW8"/>
<sequence length="1769" mass="203969">MENPYEQVQAALLNRIINNLVSTPLSDNSPWTDEDTRSTLGPDTSCGFLTPMLVNPEIQSTADITAPPLPPFPGDSPPFLQYGVDWFDDSYPAWTGDPNCPLPLTIDQIATIFVELRDIFGFQHDSVRNMFDHLMTLLDSRASRMGASMALLTTHADFFGGENANFRKWYFASQLFYQEILSSHPDRPGEKSSWSGVSLPTAEATWKALMNKLSSQEMVTHVILYLLCWGEANQVRFMPECLSFIFKCANDYYDSVRATRNLAPTKPCPEGHYMDTIITPLYRYYRNQVYHLVNGSYVPQEKDHKDIIGYDDMNQLFWHYRGLERLATSEGTKVIELPPESRYHHLKDIQWDKVFYKTYWEKRTWLHLLVNFNRIWIIHMSIFWFYTSFNVPALYTVNYDYTENNEPPSHVRWTIVAVGGAFAPLINLLATISEYCFVPRRYPGAPHLIGKLFFYVFLLGIIVSPTVYILRSTSLEDPDYYANVIAIVQLTVSIILVLILSIVPLQSMFNFHLSKSKRRMAEKFFVSSFHKLRGNDLLISYGLWICVFVAKLTESYFFLTLSLRDPVRELAAMSNPRCTLIFYLGNWLCRQQTRIVLSTMILTDLILFLLDTYLWYIIFNTLFSVARSFYLGISIWSPWRSIYARLPKRIQSKILYTRYAQRNSKLKSLVSHVWNAVVVSMYREHLLPLEQVQKLIFQQETSVETGERVLHDPPFFVCQEDQSFRTTLFERQGEAERRISFFAQSLSTPIPEPMPVEQMPTFTVLIPHYNERIVLSLREIIREEDEHTKVTLLEYLKQLYPQEWSCFVKDTMGLAKDPDIYKLTKNPNDPGETNSQIPYYCIGFKSSSPEFILRTRLWASLRTQTLYRTISGFMNYSRAIKLLYSVETLDLNPQVPKGAKFEKELRNMAKRKFKLLAALQRLAKFSSDEIRDKEMMLRAYPEIRLAYLEEEPGLNQGDEPIVYSALIDGECEILANGQRKPKYRIRLSGDPLLGDGKSDNQNHAIIFHRGEYIQLVDANQDNYLEECLKIRSVLAEFEEMETPIHPYVQQESNNQSKLKAPVAILGAREYVFSENIGVLGDVAAGKEQTFGTLFARTLSKIGSKLHYGHPDFLNATFMTTRGGVSKAQKGLHLNEDIYAGMNALMRGGRIKHCEFNQCGKGRDLGFGSILNFTTKIGAGMGEQMLSREYYYLGTRLPLDRFLSFFYAHPGFHINNMLIIVSLELILVVSLNLAALARGAIICSYEKDRPITDVRTPPGCQNLIPVFEWIQRCVLSIFVVFFISFLPLFVQELTERGFWRSVTRLGKHFGSLSPLFEVFVCQIYAQSLMHDLSLGGAKYIATGRGFATTRISFTVLYGRFGVESLYFGFRLLLILIFVTMAMWNASLLWFWVTTVALCLAPVIYNPHQFSFMEFFLDYRQFIHWLSRGNTRWHKNSWIGYTRMNRSRLTGYKVVGSGKDDKYMTKDVKKPSFPNLIWAEIVGSLLIAAEVVIPYLYISASQSMKAGQKSNPILRLGIISAFPILLNTVSLIASLSFSFGCCCVLSRKWTSTPSFLASFVHFISLVNYGAAFELILLMERWSYPNALLALLSSIVVQAFIFKCITILFISRELRTDEPNLAWWSGRWISTKLGWMTLSQIPREFICKIMEMSMFSMDFTLGHLILFVQSPLVFIPYIDQWHSMMLFWLNPKRRISPPVFTRRQKRTRHRLVQKYVVLFFITMVVFLALIIVPAFLPKFKTKLADLIDELYPGIVQPPLRKVTLPNGQKNKI</sequence>
<feature type="transmembrane region" description="Helical" evidence="11">
    <location>
        <begin position="1364"/>
        <end position="1381"/>
    </location>
</feature>
<evidence type="ECO:0000313" key="13">
    <source>
        <dbReference type="EMBL" id="CDP38279.1"/>
    </source>
</evidence>
<evidence type="ECO:0000256" key="6">
    <source>
        <dbReference type="ARBA" id="ARBA00022692"/>
    </source>
</evidence>
<proteinExistence type="inferred from homology"/>
<feature type="transmembrane region" description="Helical" evidence="11">
    <location>
        <begin position="1656"/>
        <end position="1675"/>
    </location>
</feature>
<name>A0A060TBW8_BLAAD</name>
<feature type="transmembrane region" description="Helical" evidence="11">
    <location>
        <begin position="1387"/>
        <end position="1403"/>
    </location>
</feature>
<feature type="transmembrane region" description="Helical" evidence="11">
    <location>
        <begin position="595"/>
        <end position="616"/>
    </location>
</feature>
<dbReference type="InterPro" id="IPR026899">
    <property type="entry name" value="FKS1-like_dom1"/>
</dbReference>
<dbReference type="GO" id="GO:0005886">
    <property type="term" value="C:plasma membrane"/>
    <property type="evidence" value="ECO:0007669"/>
    <property type="project" value="TreeGrafter"/>
</dbReference>
<feature type="transmembrane region" description="Helical" evidence="11">
    <location>
        <begin position="452"/>
        <end position="470"/>
    </location>
</feature>
<comment type="catalytic activity">
    <reaction evidence="10">
        <text>[(1-&gt;3)-beta-D-glucosyl](n) + UDP-alpha-D-glucose = [(1-&gt;3)-beta-D-glucosyl](n+1) + UDP + H(+)</text>
        <dbReference type="Rhea" id="RHEA:21476"/>
        <dbReference type="Rhea" id="RHEA-COMP:11146"/>
        <dbReference type="Rhea" id="RHEA-COMP:14303"/>
        <dbReference type="ChEBI" id="CHEBI:15378"/>
        <dbReference type="ChEBI" id="CHEBI:37671"/>
        <dbReference type="ChEBI" id="CHEBI:58223"/>
        <dbReference type="ChEBI" id="CHEBI:58885"/>
        <dbReference type="EC" id="2.4.1.34"/>
    </reaction>
</comment>
<keyword evidence="8 11" id="KW-0472">Membrane</keyword>
<feature type="transmembrane region" description="Helical" evidence="11">
    <location>
        <begin position="1585"/>
        <end position="1607"/>
    </location>
</feature>
<dbReference type="EC" id="2.4.1.34" evidence="3"/>
<feature type="transmembrane region" description="Helical" evidence="11">
    <location>
        <begin position="411"/>
        <end position="432"/>
    </location>
</feature>
<evidence type="ECO:0000256" key="11">
    <source>
        <dbReference type="SAM" id="Phobius"/>
    </source>
</evidence>
<accession>A0A060TBW8</accession>
<evidence type="ECO:0000256" key="7">
    <source>
        <dbReference type="ARBA" id="ARBA00022989"/>
    </source>
</evidence>
<dbReference type="GO" id="GO:0003843">
    <property type="term" value="F:1,3-beta-D-glucan synthase activity"/>
    <property type="evidence" value="ECO:0007669"/>
    <property type="project" value="UniProtKB-EC"/>
</dbReference>
<organism evidence="13">
    <name type="scientific">Blastobotrys adeninivorans</name>
    <name type="common">Yeast</name>
    <name type="synonym">Arxula adeninivorans</name>
    <dbReference type="NCBI Taxonomy" id="409370"/>
    <lineage>
        <taxon>Eukaryota</taxon>
        <taxon>Fungi</taxon>
        <taxon>Dikarya</taxon>
        <taxon>Ascomycota</taxon>
        <taxon>Saccharomycotina</taxon>
        <taxon>Dipodascomycetes</taxon>
        <taxon>Dipodascales</taxon>
        <taxon>Trichomonascaceae</taxon>
        <taxon>Blastobotrys</taxon>
    </lineage>
</organism>